<keyword evidence="10" id="KW-1185">Reference proteome</keyword>
<evidence type="ECO:0000313" key="10">
    <source>
        <dbReference type="Proteomes" id="UP000484164"/>
    </source>
</evidence>
<proteinExistence type="inferred from homology"/>
<dbReference type="Pfam" id="PF00629">
    <property type="entry name" value="MAM"/>
    <property type="match status" value="1"/>
</dbReference>
<dbReference type="InterPro" id="IPR026444">
    <property type="entry name" value="Secre_tail"/>
</dbReference>
<dbReference type="SMART" id="SM00089">
    <property type="entry name" value="PKD"/>
    <property type="match status" value="2"/>
</dbReference>
<evidence type="ECO:0000313" key="9">
    <source>
        <dbReference type="EMBL" id="KAB2817501.1"/>
    </source>
</evidence>
<dbReference type="NCBIfam" id="NF038128">
    <property type="entry name" value="choice_anch_J"/>
    <property type="match status" value="1"/>
</dbReference>
<evidence type="ECO:0000256" key="3">
    <source>
        <dbReference type="ARBA" id="ARBA00022801"/>
    </source>
</evidence>
<feature type="chain" id="PRO_5026811686" evidence="6">
    <location>
        <begin position="22"/>
        <end position="1628"/>
    </location>
</feature>
<evidence type="ECO:0000256" key="1">
    <source>
        <dbReference type="ARBA" id="ARBA00022670"/>
    </source>
</evidence>
<dbReference type="InterPro" id="IPR036852">
    <property type="entry name" value="Peptidase_S8/S53_dom_sf"/>
</dbReference>
<dbReference type="SMART" id="SM00137">
    <property type="entry name" value="MAM"/>
    <property type="match status" value="1"/>
</dbReference>
<dbReference type="GO" id="GO:0004252">
    <property type="term" value="F:serine-type endopeptidase activity"/>
    <property type="evidence" value="ECO:0007669"/>
    <property type="project" value="UniProtKB-UniRule"/>
</dbReference>
<dbReference type="SUPFAM" id="SSF52743">
    <property type="entry name" value="Subtilisin-like"/>
    <property type="match status" value="1"/>
</dbReference>
<dbReference type="PROSITE" id="PS51892">
    <property type="entry name" value="SUBTILASE"/>
    <property type="match status" value="1"/>
</dbReference>
<keyword evidence="1 5" id="KW-0645">Protease</keyword>
<dbReference type="GO" id="GO:0004553">
    <property type="term" value="F:hydrolase activity, hydrolyzing O-glycosyl compounds"/>
    <property type="evidence" value="ECO:0007669"/>
    <property type="project" value="UniProtKB-ARBA"/>
</dbReference>
<comment type="caution">
    <text evidence="9">The sequence shown here is derived from an EMBL/GenBank/DDBJ whole genome shotgun (WGS) entry which is preliminary data.</text>
</comment>
<dbReference type="InterPro" id="IPR015500">
    <property type="entry name" value="Peptidase_S8_subtilisin-rel"/>
</dbReference>
<organism evidence="9 10">
    <name type="scientific">Phaeocystidibacter marisrubri</name>
    <dbReference type="NCBI Taxonomy" id="1577780"/>
    <lineage>
        <taxon>Bacteria</taxon>
        <taxon>Pseudomonadati</taxon>
        <taxon>Bacteroidota</taxon>
        <taxon>Flavobacteriia</taxon>
        <taxon>Flavobacteriales</taxon>
        <taxon>Phaeocystidibacteraceae</taxon>
        <taxon>Phaeocystidibacter</taxon>
    </lineage>
</organism>
<dbReference type="InterPro" id="IPR000209">
    <property type="entry name" value="Peptidase_S8/S53_dom"/>
</dbReference>
<dbReference type="CDD" id="cd00146">
    <property type="entry name" value="PKD"/>
    <property type="match status" value="1"/>
</dbReference>
<name>A0A6L3ZI14_9FLAO</name>
<feature type="active site" description="Charge relay system" evidence="5">
    <location>
        <position position="240"/>
    </location>
</feature>
<feature type="domain" description="PKD" evidence="8">
    <location>
        <begin position="1462"/>
        <end position="1529"/>
    </location>
</feature>
<dbReference type="OrthoDB" id="9792152at2"/>
<dbReference type="RefSeq" id="WP_151692082.1">
    <property type="nucleotide sequence ID" value="NZ_BMGX01000002.1"/>
</dbReference>
<sequence>MNKLYTTALLTAFMATHSLFAQESPRLLLNSGTYELQPSAISEALTLNEAEGLTAIRIVQFERPLLQEERELAEFKLGEILGYLPENAYIMILKSDVRLEDFEGLPLYGVARLSPEMKMTHRLYHMDIPDYAWRGDRRIEVVAGLDKYANAEVISQNLIAAGFTVVEYNVQQRTITLEIDVDNRTVLAAHPHILFIQPGEAPAEPENFNAIRSARSTTIKNRFAGGRHYDGSGVVVGHGDDGDIGPHIDYTGRIIARNTNASSGDHGDHVAGTIFGAGNINPLAEGMAPGADLYYYRYPRNLNNVDADYQSDAVRITNSSYSNGCNAGYTAFTQQVDEDGLQNPKLLHVFSAGNDGASNCGYGAGAGWGNITGGHKIGKNVIATANVTAADQIAGSSSRGPAADGRLKPDVASVGTSVYSTIDPNTYGYKTGTSMAAPGVAGAAAQLFQAFVENQGSEPDGGLLKAFMMNTADDLGNAGPDFIYGYGRINNLRAVRDIEDGNYITDSVTTSQRDSFLVSVPPNTAELRVMVYWTDPAGSINSARPLVNDLNATVVTSNGTVYQPWVLDPTPQVANLNAPAVRATDSLNNTEQITIDNPSAGDVYVKVEGTNVPLGPQKYYIVYSFVPDAVELTYPFGGEAIIAGTQTEIYWDASPGTSSFTIEFSDDNGSSWSALTTAGANARRATWNVPSNLATDQALVRISRGTQTDVVNSPLVVVGRPNQIGVVQACPDSFTVRWQPVIGANEYEIYTLGNKYMDSIGRTTDTFYVFRGYSPNNEIWYSVSAVPTVGGKAGQRAIAKTKATGLQNCAIYRDLAAFEISSPQPGNIQSCHDLSAMPIIIELSNAGLSTLDTLPIAYSVNSTLYRDTLFTTLNTSGSTQMTLSTTINGNVGGSFDVKVWSELSNDGNRYNDTAEVNFTVVTSGSAKAIPFVETFDSWTNCGIATDCGATVCSLFNDFENLANGVIDDIDWRTNNGSTSSSGTGPSNDHTQGNSLGKYLYLEASGSCNFKEAVLMSPCIDITAANQPELSFWYHMNGADIGELRVDIFSEGIWYLDVITPLTGPQGNAWMRVSTSLIPWAGKVVSVRFRGSTGGDYQGDLAIDDLSVIESNVAPTADFIADKNTPCLGETVRLEDKSVNVASSWNWSITPSTFNFVNGTTANSQNPEVQFTALGNYDIKLVASNSVGSDSITKAGFITLNNGLTLPFIEDFQNGFVPTGWELDNPDNLLTWEGQSCLGPDGTATIAARVNNFSYNASGQLDALVSSSFDLISLGNPAVVFDISYSGHTNNSNDRLRMEVSTDCGLTWNATGYDYTGSDLRTTATTSSNYIPTSAAAWRQDTVDLTSYAGQSVKIRFVNITDGGNNLYLDNIQLYDLSVAAPSAGFVSDLQDSCLSRTLTFTYTGNATDVEWDFGSGATPSIASGVGPHAVLYSFSGSKRVQMDATNLGGSTHTDLYFILGNPPIARFNYAVDVTDSMTYNFTNTSLGTITNYTWDFDDNGATSTSTNAQHTFSTGGDHDVMLIAENRCGPDTVITTIAGISVPENAPASWVLAPVPASDFITLMNTDGNLEIQSSAIYNMQGQLLSEVSSESTLQSITFNTSQLPVGVYFLRVQSNGEVITYRFVVGR</sequence>
<dbReference type="CDD" id="cd06263">
    <property type="entry name" value="MAM"/>
    <property type="match status" value="1"/>
</dbReference>
<reference evidence="9 10" key="1">
    <citation type="submission" date="2019-10" db="EMBL/GenBank/DDBJ databases">
        <title>Genome sequence of Phaeocystidibacter marisrubri JCM30614 (type strain).</title>
        <authorList>
            <person name="Bowman J.P."/>
        </authorList>
    </citation>
    <scope>NUCLEOTIDE SEQUENCE [LARGE SCALE GENOMIC DNA]</scope>
    <source>
        <strain evidence="9 10">JCM 30614</strain>
    </source>
</reference>
<dbReference type="SUPFAM" id="SSF49299">
    <property type="entry name" value="PKD domain"/>
    <property type="match status" value="2"/>
</dbReference>
<dbReference type="Pfam" id="PF20773">
    <property type="entry name" value="InhA-like_MAM"/>
    <property type="match status" value="1"/>
</dbReference>
<dbReference type="GO" id="GO:0005975">
    <property type="term" value="P:carbohydrate metabolic process"/>
    <property type="evidence" value="ECO:0007669"/>
    <property type="project" value="UniProtKB-ARBA"/>
</dbReference>
<dbReference type="PROSITE" id="PS50060">
    <property type="entry name" value="MAM_2"/>
    <property type="match status" value="1"/>
</dbReference>
<feature type="active site" description="Charge relay system" evidence="5">
    <location>
        <position position="434"/>
    </location>
</feature>
<keyword evidence="2 6" id="KW-0732">Signal</keyword>
<dbReference type="Gene3D" id="2.60.120.260">
    <property type="entry name" value="Galactose-binding domain-like"/>
    <property type="match status" value="1"/>
</dbReference>
<dbReference type="Gene3D" id="2.60.40.10">
    <property type="entry name" value="Immunoglobulins"/>
    <property type="match status" value="2"/>
</dbReference>
<dbReference type="InterPro" id="IPR023828">
    <property type="entry name" value="Peptidase_S8_Ser-AS"/>
</dbReference>
<dbReference type="InterPro" id="IPR035986">
    <property type="entry name" value="PKD_dom_sf"/>
</dbReference>
<dbReference type="Pfam" id="PF00082">
    <property type="entry name" value="Peptidase_S8"/>
    <property type="match status" value="1"/>
</dbReference>
<dbReference type="InterPro" id="IPR051560">
    <property type="entry name" value="MAM_domain-containing"/>
</dbReference>
<evidence type="ECO:0000256" key="2">
    <source>
        <dbReference type="ARBA" id="ARBA00022729"/>
    </source>
</evidence>
<dbReference type="PANTHER" id="PTHR23282">
    <property type="entry name" value="APICAL ENDOSOMAL GLYCOPROTEIN PRECURSOR"/>
    <property type="match status" value="1"/>
</dbReference>
<protein>
    <submittedName>
        <fullName evidence="9">S8 family serine peptidase</fullName>
    </submittedName>
</protein>
<evidence type="ECO:0000256" key="4">
    <source>
        <dbReference type="ARBA" id="ARBA00022825"/>
    </source>
</evidence>
<keyword evidence="4 5" id="KW-0720">Serine protease</keyword>
<dbReference type="Gene3D" id="2.60.120.380">
    <property type="match status" value="1"/>
</dbReference>
<dbReference type="PROSITE" id="PS00138">
    <property type="entry name" value="SUBTILASE_SER"/>
    <property type="match status" value="1"/>
</dbReference>
<dbReference type="NCBIfam" id="TIGR04183">
    <property type="entry name" value="Por_Secre_tail"/>
    <property type="match status" value="1"/>
</dbReference>
<dbReference type="GO" id="GO:0006508">
    <property type="term" value="P:proteolysis"/>
    <property type="evidence" value="ECO:0007669"/>
    <property type="project" value="UniProtKB-KW"/>
</dbReference>
<dbReference type="InterPro" id="IPR022409">
    <property type="entry name" value="PKD/Chitinase_dom"/>
</dbReference>
<accession>A0A6L3ZI14</accession>
<dbReference type="InterPro" id="IPR000601">
    <property type="entry name" value="PKD_dom"/>
</dbReference>
<dbReference type="Gene3D" id="2.60.120.200">
    <property type="match status" value="1"/>
</dbReference>
<dbReference type="PROSITE" id="PS50093">
    <property type="entry name" value="PKD"/>
    <property type="match status" value="2"/>
</dbReference>
<dbReference type="Proteomes" id="UP000484164">
    <property type="component" value="Unassembled WGS sequence"/>
</dbReference>
<feature type="domain" description="MAM" evidence="7">
    <location>
        <begin position="939"/>
        <end position="1128"/>
    </location>
</feature>
<comment type="similarity">
    <text evidence="5">Belongs to the peptidase S8 family.</text>
</comment>
<dbReference type="InterPro" id="IPR013320">
    <property type="entry name" value="ConA-like_dom_sf"/>
</dbReference>
<dbReference type="SUPFAM" id="SSF49899">
    <property type="entry name" value="Concanavalin A-like lectins/glucanases"/>
    <property type="match status" value="1"/>
</dbReference>
<feature type="active site" description="Charge relay system" evidence="5">
    <location>
        <position position="266"/>
    </location>
</feature>
<dbReference type="EMBL" id="WBVQ01000001">
    <property type="protein sequence ID" value="KAB2817501.1"/>
    <property type="molecule type" value="Genomic_DNA"/>
</dbReference>
<gene>
    <name evidence="9" type="ORF">F8C82_03635</name>
</gene>
<dbReference type="Pfam" id="PF18911">
    <property type="entry name" value="PKD_4"/>
    <property type="match status" value="1"/>
</dbReference>
<dbReference type="PRINTS" id="PR00723">
    <property type="entry name" value="SUBTILISIN"/>
</dbReference>
<evidence type="ECO:0000259" key="8">
    <source>
        <dbReference type="PROSITE" id="PS50093"/>
    </source>
</evidence>
<keyword evidence="3 5" id="KW-0378">Hydrolase</keyword>
<dbReference type="InterPro" id="IPR013783">
    <property type="entry name" value="Ig-like_fold"/>
</dbReference>
<evidence type="ECO:0000256" key="5">
    <source>
        <dbReference type="PROSITE-ProRule" id="PRU01240"/>
    </source>
</evidence>
<feature type="domain" description="PKD" evidence="8">
    <location>
        <begin position="1114"/>
        <end position="1192"/>
    </location>
</feature>
<dbReference type="InterPro" id="IPR000998">
    <property type="entry name" value="MAM_dom"/>
</dbReference>
<dbReference type="Gene3D" id="3.40.50.200">
    <property type="entry name" value="Peptidase S8/S53 domain"/>
    <property type="match status" value="1"/>
</dbReference>
<dbReference type="GO" id="GO:0016020">
    <property type="term" value="C:membrane"/>
    <property type="evidence" value="ECO:0007669"/>
    <property type="project" value="InterPro"/>
</dbReference>
<feature type="signal peptide" evidence="6">
    <location>
        <begin position="1"/>
        <end position="21"/>
    </location>
</feature>
<evidence type="ECO:0000256" key="6">
    <source>
        <dbReference type="SAM" id="SignalP"/>
    </source>
</evidence>
<dbReference type="Pfam" id="PF18962">
    <property type="entry name" value="Por_Secre_tail"/>
    <property type="match status" value="1"/>
</dbReference>
<dbReference type="PANTHER" id="PTHR23282:SF101">
    <property type="entry name" value="MAM DOMAIN-CONTAINING PROTEIN"/>
    <property type="match status" value="1"/>
</dbReference>
<evidence type="ECO:0000259" key="7">
    <source>
        <dbReference type="PROSITE" id="PS50060"/>
    </source>
</evidence>